<feature type="domain" description="Sulfotransferase" evidence="1">
    <location>
        <begin position="29"/>
        <end position="219"/>
    </location>
</feature>
<protein>
    <submittedName>
        <fullName evidence="2">Sulfotransferase family protein</fullName>
    </submittedName>
</protein>
<dbReference type="SUPFAM" id="SSF52540">
    <property type="entry name" value="P-loop containing nucleoside triphosphate hydrolases"/>
    <property type="match status" value="1"/>
</dbReference>
<dbReference type="InterPro" id="IPR027417">
    <property type="entry name" value="P-loop_NTPase"/>
</dbReference>
<reference evidence="3" key="1">
    <citation type="submission" date="2016-11" db="EMBL/GenBank/DDBJ databases">
        <authorList>
            <person name="Varghese N."/>
            <person name="Submissions S."/>
        </authorList>
    </citation>
    <scope>NUCLEOTIDE SEQUENCE [LARGE SCALE GENOMIC DNA]</scope>
    <source>
        <strain evidence="3">DSM 26349</strain>
    </source>
</reference>
<dbReference type="RefSeq" id="WP_073217387.1">
    <property type="nucleotide sequence ID" value="NZ_FNNS01000011.1"/>
</dbReference>
<dbReference type="OrthoDB" id="1441538at2"/>
<evidence type="ECO:0000259" key="1">
    <source>
        <dbReference type="Pfam" id="PF00685"/>
    </source>
</evidence>
<keyword evidence="3" id="KW-1185">Reference proteome</keyword>
<keyword evidence="2" id="KW-0808">Transferase</keyword>
<dbReference type="EMBL" id="FQYV01000009">
    <property type="protein sequence ID" value="SHJ10143.1"/>
    <property type="molecule type" value="Genomic_DNA"/>
</dbReference>
<dbReference type="AlphaFoldDB" id="A0A1M6GJM0"/>
<dbReference type="InterPro" id="IPR000863">
    <property type="entry name" value="Sulfotransferase_dom"/>
</dbReference>
<accession>A0A1M6GJM0</accession>
<gene>
    <name evidence="2" type="ORF">SAMN04487908_109101</name>
</gene>
<dbReference type="Gene3D" id="3.40.50.300">
    <property type="entry name" value="P-loop containing nucleotide triphosphate hydrolases"/>
    <property type="match status" value="1"/>
</dbReference>
<evidence type="ECO:0000313" key="3">
    <source>
        <dbReference type="Proteomes" id="UP000184172"/>
    </source>
</evidence>
<dbReference type="GO" id="GO:0008146">
    <property type="term" value="F:sulfotransferase activity"/>
    <property type="evidence" value="ECO:0007669"/>
    <property type="project" value="InterPro"/>
</dbReference>
<dbReference type="Proteomes" id="UP000184172">
    <property type="component" value="Unassembled WGS sequence"/>
</dbReference>
<organism evidence="2 3">
    <name type="scientific">Aequorivita viscosa</name>
    <dbReference type="NCBI Taxonomy" id="797419"/>
    <lineage>
        <taxon>Bacteria</taxon>
        <taxon>Pseudomonadati</taxon>
        <taxon>Bacteroidota</taxon>
        <taxon>Flavobacteriia</taxon>
        <taxon>Flavobacteriales</taxon>
        <taxon>Flavobacteriaceae</taxon>
        <taxon>Aequorivita</taxon>
    </lineage>
</organism>
<dbReference type="STRING" id="797419.SAMN05216556_11112"/>
<evidence type="ECO:0000313" key="2">
    <source>
        <dbReference type="EMBL" id="SHJ10143.1"/>
    </source>
</evidence>
<sequence length="262" mass="30676">MGRLYRLKRKLIKNWQKFQEKIARPNKNAIWIFGMQKSGTSAIAALLAHRSGKSVTIDTPLLWHPYSTQIKSGVLNLGQHVNNNPYPFSKDIIKEPGASLMINYIKDYFELQRYVFIVRNPFDVIRSILNRLGLEGNEVILNIDSVNKNWQPMFVDGENYVKKLADIYVKVYSQDHYLNHPNCVLVKYEDFKNNKESFIDDLCDSLELKKVNSIKNIKNKQFQPKGKQVDDFRAYFGKTNYNIILNTTIKQLEYFDYDVDSF</sequence>
<proteinExistence type="predicted"/>
<name>A0A1M6GJM0_9FLAO</name>
<dbReference type="Pfam" id="PF00685">
    <property type="entry name" value="Sulfotransfer_1"/>
    <property type="match status" value="1"/>
</dbReference>